<evidence type="ECO:0000313" key="2">
    <source>
        <dbReference type="EMBL" id="MBO3117813.1"/>
    </source>
</evidence>
<dbReference type="EMBL" id="JAGEVF010000013">
    <property type="protein sequence ID" value="MBO3117813.1"/>
    <property type="molecule type" value="Genomic_DNA"/>
</dbReference>
<dbReference type="Proteomes" id="UP000676776">
    <property type="component" value="Unassembled WGS sequence"/>
</dbReference>
<dbReference type="PROSITE" id="PS51257">
    <property type="entry name" value="PROKAR_LIPOPROTEIN"/>
    <property type="match status" value="1"/>
</dbReference>
<feature type="transmembrane region" description="Helical" evidence="1">
    <location>
        <begin position="74"/>
        <end position="94"/>
    </location>
</feature>
<keyword evidence="1" id="KW-0472">Membrane</keyword>
<keyword evidence="3" id="KW-1185">Reference proteome</keyword>
<comment type="caution">
    <text evidence="2">The sequence shown here is derived from an EMBL/GenBank/DDBJ whole genome shotgun (WGS) entry which is preliminary data.</text>
</comment>
<feature type="transmembrane region" description="Helical" evidence="1">
    <location>
        <begin position="42"/>
        <end position="62"/>
    </location>
</feature>
<accession>A0ABS3T4X6</accession>
<keyword evidence="1" id="KW-0812">Transmembrane</keyword>
<proteinExistence type="predicted"/>
<feature type="transmembrane region" description="Helical" evidence="1">
    <location>
        <begin position="12"/>
        <end position="30"/>
    </location>
</feature>
<protein>
    <submittedName>
        <fullName evidence="2">Uncharacterized protein</fullName>
    </submittedName>
</protein>
<organism evidence="2 3">
    <name type="scientific">Winogradskyella pelagia</name>
    <dbReference type="NCBI Taxonomy" id="2819984"/>
    <lineage>
        <taxon>Bacteria</taxon>
        <taxon>Pseudomonadati</taxon>
        <taxon>Bacteroidota</taxon>
        <taxon>Flavobacteriia</taxon>
        <taxon>Flavobacteriales</taxon>
        <taxon>Flavobacteriaceae</taxon>
        <taxon>Winogradskyella</taxon>
    </lineage>
</organism>
<gene>
    <name evidence="2" type="ORF">J4050_13735</name>
</gene>
<feature type="transmembrane region" description="Helical" evidence="1">
    <location>
        <begin position="106"/>
        <end position="128"/>
    </location>
</feature>
<keyword evidence="1" id="KW-1133">Transmembrane helix</keyword>
<name>A0ABS3T4X6_9FLAO</name>
<sequence length="137" mass="15858">MKSQKPNRYHYILGLVVILLFYSCYLIFFADKKNIDFIPRKLRHVITLGFTIAVYLAGITFLKKIGVVWMKTLWNIVYIFGLLIIALIGLYDWVFLTGQPNVKLSMFARAIQELLMSPILYIAIGLLYKSLLKPPKV</sequence>
<evidence type="ECO:0000256" key="1">
    <source>
        <dbReference type="SAM" id="Phobius"/>
    </source>
</evidence>
<dbReference type="RefSeq" id="WP_208155170.1">
    <property type="nucleotide sequence ID" value="NZ_JAGEVF010000013.1"/>
</dbReference>
<evidence type="ECO:0000313" key="3">
    <source>
        <dbReference type="Proteomes" id="UP000676776"/>
    </source>
</evidence>
<reference evidence="2 3" key="1">
    <citation type="submission" date="2021-03" db="EMBL/GenBank/DDBJ databases">
        <title>Winogradskyella sp. nov., isolated from costal sediment.</title>
        <authorList>
            <person name="Gao C."/>
        </authorList>
    </citation>
    <scope>NUCLEOTIDE SEQUENCE [LARGE SCALE GENOMIC DNA]</scope>
    <source>
        <strain evidence="2 3">DF17</strain>
    </source>
</reference>